<dbReference type="EMBL" id="JAANQT010001530">
    <property type="protein sequence ID" value="KAG1304807.1"/>
    <property type="molecule type" value="Genomic_DNA"/>
</dbReference>
<proteinExistence type="predicted"/>
<dbReference type="Proteomes" id="UP000716291">
    <property type="component" value="Unassembled WGS sequence"/>
</dbReference>
<protein>
    <recommendedName>
        <fullName evidence="3">Reverse transcriptase zinc-binding domain-containing protein</fullName>
    </recommendedName>
</protein>
<comment type="caution">
    <text evidence="1">The sequence shown here is derived from an EMBL/GenBank/DDBJ whole genome shotgun (WGS) entry which is preliminary data.</text>
</comment>
<dbReference type="AlphaFoldDB" id="A0A9P7BPU9"/>
<reference evidence="1" key="1">
    <citation type="journal article" date="2020" name="Microb. Genom.">
        <title>Genetic diversity of clinical and environmental Mucorales isolates obtained from an investigation of mucormycosis cases among solid organ transplant recipients.</title>
        <authorList>
            <person name="Nguyen M.H."/>
            <person name="Kaul D."/>
            <person name="Muto C."/>
            <person name="Cheng S.J."/>
            <person name="Richter R.A."/>
            <person name="Bruno V.M."/>
            <person name="Liu G."/>
            <person name="Beyhan S."/>
            <person name="Sundermann A.J."/>
            <person name="Mounaud S."/>
            <person name="Pasculle A.W."/>
            <person name="Nierman W.C."/>
            <person name="Driscoll E."/>
            <person name="Cumbie R."/>
            <person name="Clancy C.J."/>
            <person name="Dupont C.L."/>
        </authorList>
    </citation>
    <scope>NUCLEOTIDE SEQUENCE</scope>
    <source>
        <strain evidence="1">GL11</strain>
    </source>
</reference>
<accession>A0A9P7BPU9</accession>
<gene>
    <name evidence="1" type="ORF">G6F64_008893</name>
</gene>
<keyword evidence="2" id="KW-1185">Reference proteome</keyword>
<sequence>MFSALDSCPRLPTENDLIISAQTSLLIPFKDICEEDPQENFKFSKFLQTQKAYHFFERDFLSNGIQFKSRQHCGPRNLLQKIKNAVLTGNLIFKSYFASLLSAEQHDLEFDNEDHPIESSIKFDPFIQQMSYGDINITALKNRQLKTMFSFNSNSQIINVSHNNWKAFISSPMHHIPRNVWYRLLHKKLSTRANLHRIIPTKVDDDYCRLCKPPETKQHMLFTCIQKTRLVERSLQEILIKS</sequence>
<evidence type="ECO:0000313" key="1">
    <source>
        <dbReference type="EMBL" id="KAG1304807.1"/>
    </source>
</evidence>
<evidence type="ECO:0000313" key="2">
    <source>
        <dbReference type="Proteomes" id="UP000716291"/>
    </source>
</evidence>
<name>A0A9P7BPU9_RHIOR</name>
<evidence type="ECO:0008006" key="3">
    <source>
        <dbReference type="Google" id="ProtNLM"/>
    </source>
</evidence>
<organism evidence="1 2">
    <name type="scientific">Rhizopus oryzae</name>
    <name type="common">Mucormycosis agent</name>
    <name type="synonym">Rhizopus arrhizus var. delemar</name>
    <dbReference type="NCBI Taxonomy" id="64495"/>
    <lineage>
        <taxon>Eukaryota</taxon>
        <taxon>Fungi</taxon>
        <taxon>Fungi incertae sedis</taxon>
        <taxon>Mucoromycota</taxon>
        <taxon>Mucoromycotina</taxon>
        <taxon>Mucoromycetes</taxon>
        <taxon>Mucorales</taxon>
        <taxon>Mucorineae</taxon>
        <taxon>Rhizopodaceae</taxon>
        <taxon>Rhizopus</taxon>
    </lineage>
</organism>